<dbReference type="HOGENOM" id="CLU_2279095_0_0_1"/>
<protein>
    <submittedName>
        <fullName evidence="2">Uncharacterized protein</fullName>
    </submittedName>
</protein>
<feature type="region of interest" description="Disordered" evidence="1">
    <location>
        <begin position="25"/>
        <end position="75"/>
    </location>
</feature>
<evidence type="ECO:0000313" key="2">
    <source>
        <dbReference type="EMBL" id="KEZ40951.1"/>
    </source>
</evidence>
<accession>A0A084G0T9</accession>
<dbReference type="KEGG" id="sapo:SAPIO_CDS7849"/>
<dbReference type="OrthoDB" id="529205at2759"/>
<dbReference type="Proteomes" id="UP000028545">
    <property type="component" value="Unassembled WGS sequence"/>
</dbReference>
<sequence>MSSSRLALRILRTRAPLITYRARATYATGSKTTSTGGKNTPPPAGKIQHDKWEPDLASPSEEAVKADREDFGGNEKLQELSKKVDEQIEELHHHKQPGAKKN</sequence>
<gene>
    <name evidence="2" type="ORF">SAPIO_CDS7849</name>
</gene>
<dbReference type="EMBL" id="JOWA01000111">
    <property type="protein sequence ID" value="KEZ40951.1"/>
    <property type="molecule type" value="Genomic_DNA"/>
</dbReference>
<dbReference type="GeneID" id="27726921"/>
<organism evidence="2 3">
    <name type="scientific">Pseudallescheria apiosperma</name>
    <name type="common">Scedosporium apiospermum</name>
    <dbReference type="NCBI Taxonomy" id="563466"/>
    <lineage>
        <taxon>Eukaryota</taxon>
        <taxon>Fungi</taxon>
        <taxon>Dikarya</taxon>
        <taxon>Ascomycota</taxon>
        <taxon>Pezizomycotina</taxon>
        <taxon>Sordariomycetes</taxon>
        <taxon>Hypocreomycetidae</taxon>
        <taxon>Microascales</taxon>
        <taxon>Microascaceae</taxon>
        <taxon>Scedosporium</taxon>
    </lineage>
</organism>
<evidence type="ECO:0000256" key="1">
    <source>
        <dbReference type="SAM" id="MobiDB-lite"/>
    </source>
</evidence>
<dbReference type="VEuPathDB" id="FungiDB:SAPIO_CDS7849"/>
<name>A0A084G0T9_PSEDA</name>
<proteinExistence type="predicted"/>
<evidence type="ECO:0000313" key="3">
    <source>
        <dbReference type="Proteomes" id="UP000028545"/>
    </source>
</evidence>
<comment type="caution">
    <text evidence="2">The sequence shown here is derived from an EMBL/GenBank/DDBJ whole genome shotgun (WGS) entry which is preliminary data.</text>
</comment>
<dbReference type="AlphaFoldDB" id="A0A084G0T9"/>
<reference evidence="2 3" key="1">
    <citation type="journal article" date="2014" name="Genome Announc.">
        <title>Draft genome sequence of the pathogenic fungus Scedosporium apiospermum.</title>
        <authorList>
            <person name="Vandeputte P."/>
            <person name="Ghamrawi S."/>
            <person name="Rechenmann M."/>
            <person name="Iltis A."/>
            <person name="Giraud S."/>
            <person name="Fleury M."/>
            <person name="Thornton C."/>
            <person name="Delhaes L."/>
            <person name="Meyer W."/>
            <person name="Papon N."/>
            <person name="Bouchara J.P."/>
        </authorList>
    </citation>
    <scope>NUCLEOTIDE SEQUENCE [LARGE SCALE GENOMIC DNA]</scope>
    <source>
        <strain evidence="2 3">IHEM 14462</strain>
    </source>
</reference>
<feature type="compositionally biased region" description="Basic and acidic residues" evidence="1">
    <location>
        <begin position="62"/>
        <end position="75"/>
    </location>
</feature>
<keyword evidence="3" id="KW-1185">Reference proteome</keyword>
<dbReference type="RefSeq" id="XP_016640750.1">
    <property type="nucleotide sequence ID" value="XM_016789633.1"/>
</dbReference>
<feature type="compositionally biased region" description="Low complexity" evidence="1">
    <location>
        <begin position="28"/>
        <end position="39"/>
    </location>
</feature>